<evidence type="ECO:0000256" key="1">
    <source>
        <dbReference type="SAM" id="Phobius"/>
    </source>
</evidence>
<feature type="transmembrane region" description="Helical" evidence="1">
    <location>
        <begin position="189"/>
        <end position="211"/>
    </location>
</feature>
<evidence type="ECO:0000313" key="2">
    <source>
        <dbReference type="EMBL" id="KAG2602141.1"/>
    </source>
</evidence>
<keyword evidence="3" id="KW-1185">Reference proteome</keyword>
<gene>
    <name evidence="2" type="ORF">PVAP13_5KG648200</name>
</gene>
<dbReference type="AlphaFoldDB" id="A0A8T0SU80"/>
<keyword evidence="1" id="KW-1133">Transmembrane helix</keyword>
<proteinExistence type="predicted"/>
<organism evidence="2 3">
    <name type="scientific">Panicum virgatum</name>
    <name type="common">Blackwell switchgrass</name>
    <dbReference type="NCBI Taxonomy" id="38727"/>
    <lineage>
        <taxon>Eukaryota</taxon>
        <taxon>Viridiplantae</taxon>
        <taxon>Streptophyta</taxon>
        <taxon>Embryophyta</taxon>
        <taxon>Tracheophyta</taxon>
        <taxon>Spermatophyta</taxon>
        <taxon>Magnoliopsida</taxon>
        <taxon>Liliopsida</taxon>
        <taxon>Poales</taxon>
        <taxon>Poaceae</taxon>
        <taxon>PACMAD clade</taxon>
        <taxon>Panicoideae</taxon>
        <taxon>Panicodae</taxon>
        <taxon>Paniceae</taxon>
        <taxon>Panicinae</taxon>
        <taxon>Panicum</taxon>
        <taxon>Panicum sect. Hiantes</taxon>
    </lineage>
</organism>
<comment type="caution">
    <text evidence="2">The sequence shown here is derived from an EMBL/GenBank/DDBJ whole genome shotgun (WGS) entry which is preliminary data.</text>
</comment>
<name>A0A8T0SU80_PANVG</name>
<evidence type="ECO:0000313" key="3">
    <source>
        <dbReference type="Proteomes" id="UP000823388"/>
    </source>
</evidence>
<sequence length="229" mass="25297">MTAIRHGRELCLPGDDVEARSTSLQRNKCLHPSRHDGVGSGAILRYGWLDLSSSVFYDYCGRVCFGAHRCVPLLLLVAAAEPFFVGREGLVLGLLAWWCVSMILHGASWLLAMALDQVRMGCFPGRCTTSCFCSSFGAASFAAPAKASAIWRALLVSGGCRRLWFLVLAAAARIHGGSCWWQAQSSSQFCLYFSYVIGVFVQSWWTPVLLYPSRARLCVHVYLCCLFSY</sequence>
<accession>A0A8T0SU80</accession>
<keyword evidence="1" id="KW-0472">Membrane</keyword>
<feature type="transmembrane region" description="Helical" evidence="1">
    <location>
        <begin position="90"/>
        <end position="111"/>
    </location>
</feature>
<protein>
    <submittedName>
        <fullName evidence="2">Uncharacterized protein</fullName>
    </submittedName>
</protein>
<reference evidence="2" key="1">
    <citation type="submission" date="2020-05" db="EMBL/GenBank/DDBJ databases">
        <title>WGS assembly of Panicum virgatum.</title>
        <authorList>
            <person name="Lovell J.T."/>
            <person name="Jenkins J."/>
            <person name="Shu S."/>
            <person name="Juenger T.E."/>
            <person name="Schmutz J."/>
        </authorList>
    </citation>
    <scope>NUCLEOTIDE SEQUENCE</scope>
    <source>
        <strain evidence="2">AP13</strain>
    </source>
</reference>
<dbReference type="Proteomes" id="UP000823388">
    <property type="component" value="Chromosome 5K"/>
</dbReference>
<keyword evidence="1" id="KW-0812">Transmembrane</keyword>
<dbReference type="EMBL" id="CM029045">
    <property type="protein sequence ID" value="KAG2602141.1"/>
    <property type="molecule type" value="Genomic_DNA"/>
</dbReference>